<comment type="cofactor">
    <cofactor evidence="1">
        <name>heme</name>
        <dbReference type="ChEBI" id="CHEBI:30413"/>
    </cofactor>
</comment>
<dbReference type="GO" id="GO:0005506">
    <property type="term" value="F:iron ion binding"/>
    <property type="evidence" value="ECO:0007669"/>
    <property type="project" value="InterPro"/>
</dbReference>
<evidence type="ECO:0000256" key="5">
    <source>
        <dbReference type="ARBA" id="ARBA00022723"/>
    </source>
</evidence>
<dbReference type="PANTHER" id="PTHR24305:SF237">
    <property type="entry name" value="CYTOCHROME P450 MONOOXYGENASE ATNE-RELATED"/>
    <property type="match status" value="1"/>
</dbReference>
<dbReference type="OrthoDB" id="1470350at2759"/>
<gene>
    <name evidence="10" type="ORF">B0I35DRAFT_513471</name>
</gene>
<dbReference type="GO" id="GO:0004497">
    <property type="term" value="F:monooxygenase activity"/>
    <property type="evidence" value="ECO:0007669"/>
    <property type="project" value="UniProtKB-KW"/>
</dbReference>
<dbReference type="GO" id="GO:0016705">
    <property type="term" value="F:oxidoreductase activity, acting on paired donors, with incorporation or reduction of molecular oxygen"/>
    <property type="evidence" value="ECO:0007669"/>
    <property type="project" value="InterPro"/>
</dbReference>
<dbReference type="InterPro" id="IPR036396">
    <property type="entry name" value="Cyt_P450_sf"/>
</dbReference>
<accession>A0A8K0SPB1</accession>
<evidence type="ECO:0000313" key="10">
    <source>
        <dbReference type="EMBL" id="KAH7313889.1"/>
    </source>
</evidence>
<comment type="pathway">
    <text evidence="2">Mycotoxin biosynthesis.</text>
</comment>
<name>A0A8K0SPB1_9HYPO</name>
<sequence length="225" mass="24745">MQAPIFYLLLLQDHLQLRYAGTAIPIGLEWVLGTLVYRLTLRPLTEYPGGKYVRYGPNRISINSPAASRDLHNVNSNTFESGAYGSSKRFFGAEMTLTTIDDKVHAFRRRVNVQAITPAAVRGFEHLVHLHLDVFGEILAEGVVNKSGGEESFPEGVNLGVPHYSLQRSDDYSPKPLSDIPERWMVGERNAPCPDGTNLPLGRDPGAMQPGAGRSPGFTPNALDF</sequence>
<dbReference type="GO" id="GO:0020037">
    <property type="term" value="F:heme binding"/>
    <property type="evidence" value="ECO:0007669"/>
    <property type="project" value="InterPro"/>
</dbReference>
<dbReference type="AlphaFoldDB" id="A0A8K0SPB1"/>
<dbReference type="SUPFAM" id="SSF48264">
    <property type="entry name" value="Cytochrome P450"/>
    <property type="match status" value="1"/>
</dbReference>
<keyword evidence="4" id="KW-0349">Heme</keyword>
<evidence type="ECO:0000256" key="1">
    <source>
        <dbReference type="ARBA" id="ARBA00001971"/>
    </source>
</evidence>
<dbReference type="PANTHER" id="PTHR24305">
    <property type="entry name" value="CYTOCHROME P450"/>
    <property type="match status" value="1"/>
</dbReference>
<keyword evidence="7" id="KW-0408">Iron</keyword>
<keyword evidence="11" id="KW-1185">Reference proteome</keyword>
<protein>
    <submittedName>
        <fullName evidence="10">Uncharacterized protein</fullName>
    </submittedName>
</protein>
<evidence type="ECO:0000256" key="7">
    <source>
        <dbReference type="ARBA" id="ARBA00023004"/>
    </source>
</evidence>
<comment type="caution">
    <text evidence="10">The sequence shown here is derived from an EMBL/GenBank/DDBJ whole genome shotgun (WGS) entry which is preliminary data.</text>
</comment>
<evidence type="ECO:0000256" key="9">
    <source>
        <dbReference type="SAM" id="MobiDB-lite"/>
    </source>
</evidence>
<evidence type="ECO:0000313" key="11">
    <source>
        <dbReference type="Proteomes" id="UP000813444"/>
    </source>
</evidence>
<evidence type="ECO:0000256" key="3">
    <source>
        <dbReference type="ARBA" id="ARBA00010617"/>
    </source>
</evidence>
<dbReference type="Gene3D" id="1.10.630.10">
    <property type="entry name" value="Cytochrome P450"/>
    <property type="match status" value="1"/>
</dbReference>
<keyword evidence="5" id="KW-0479">Metal-binding</keyword>
<proteinExistence type="inferred from homology"/>
<keyword evidence="8" id="KW-0503">Monooxygenase</keyword>
<reference evidence="10" key="1">
    <citation type="journal article" date="2021" name="Nat. Commun.">
        <title>Genetic determinants of endophytism in the Arabidopsis root mycobiome.</title>
        <authorList>
            <person name="Mesny F."/>
            <person name="Miyauchi S."/>
            <person name="Thiergart T."/>
            <person name="Pickel B."/>
            <person name="Atanasova L."/>
            <person name="Karlsson M."/>
            <person name="Huettel B."/>
            <person name="Barry K.W."/>
            <person name="Haridas S."/>
            <person name="Chen C."/>
            <person name="Bauer D."/>
            <person name="Andreopoulos W."/>
            <person name="Pangilinan J."/>
            <person name="LaButti K."/>
            <person name="Riley R."/>
            <person name="Lipzen A."/>
            <person name="Clum A."/>
            <person name="Drula E."/>
            <person name="Henrissat B."/>
            <person name="Kohler A."/>
            <person name="Grigoriev I.V."/>
            <person name="Martin F.M."/>
            <person name="Hacquard S."/>
        </authorList>
    </citation>
    <scope>NUCLEOTIDE SEQUENCE</scope>
    <source>
        <strain evidence="10">MPI-CAGE-CH-0235</strain>
    </source>
</reference>
<keyword evidence="6" id="KW-0560">Oxidoreductase</keyword>
<dbReference type="Proteomes" id="UP000813444">
    <property type="component" value="Unassembled WGS sequence"/>
</dbReference>
<evidence type="ECO:0000256" key="4">
    <source>
        <dbReference type="ARBA" id="ARBA00022617"/>
    </source>
</evidence>
<evidence type="ECO:0000256" key="2">
    <source>
        <dbReference type="ARBA" id="ARBA00004685"/>
    </source>
</evidence>
<feature type="region of interest" description="Disordered" evidence="9">
    <location>
        <begin position="188"/>
        <end position="225"/>
    </location>
</feature>
<evidence type="ECO:0000256" key="6">
    <source>
        <dbReference type="ARBA" id="ARBA00023002"/>
    </source>
</evidence>
<organism evidence="10 11">
    <name type="scientific">Stachybotrys elegans</name>
    <dbReference type="NCBI Taxonomy" id="80388"/>
    <lineage>
        <taxon>Eukaryota</taxon>
        <taxon>Fungi</taxon>
        <taxon>Dikarya</taxon>
        <taxon>Ascomycota</taxon>
        <taxon>Pezizomycotina</taxon>
        <taxon>Sordariomycetes</taxon>
        <taxon>Hypocreomycetidae</taxon>
        <taxon>Hypocreales</taxon>
        <taxon>Stachybotryaceae</taxon>
        <taxon>Stachybotrys</taxon>
    </lineage>
</organism>
<dbReference type="EMBL" id="JAGPNK010000009">
    <property type="protein sequence ID" value="KAH7313889.1"/>
    <property type="molecule type" value="Genomic_DNA"/>
</dbReference>
<dbReference type="InterPro" id="IPR050121">
    <property type="entry name" value="Cytochrome_P450_monoxygenase"/>
</dbReference>
<comment type="similarity">
    <text evidence="3">Belongs to the cytochrome P450 family.</text>
</comment>
<evidence type="ECO:0000256" key="8">
    <source>
        <dbReference type="ARBA" id="ARBA00023033"/>
    </source>
</evidence>